<name>A0A8C0UIH4_CYACU</name>
<dbReference type="RefSeq" id="XP_023777821.1">
    <property type="nucleotide sequence ID" value="XM_023922053.1"/>
</dbReference>
<dbReference type="InterPro" id="IPR027963">
    <property type="entry name" value="MEIOC"/>
</dbReference>
<evidence type="ECO:0000313" key="2">
    <source>
        <dbReference type="Ensembl" id="ENSCCEP00000007862.1"/>
    </source>
</evidence>
<dbReference type="AlphaFoldDB" id="A0A8C0UIH4"/>
<dbReference type="PANTHER" id="PTHR33861:SF4">
    <property type="entry name" value="MEIOSIS-SPECIFIC COILED-COIL DOMAIN-CONTAINING PROTEIN MEIOC"/>
    <property type="match status" value="1"/>
</dbReference>
<dbReference type="Pfam" id="PF15189">
    <property type="entry name" value="MEIOC"/>
    <property type="match status" value="1"/>
</dbReference>
<feature type="region of interest" description="Disordered" evidence="1">
    <location>
        <begin position="215"/>
        <end position="234"/>
    </location>
</feature>
<dbReference type="GO" id="GO:0007141">
    <property type="term" value="P:male meiosis I"/>
    <property type="evidence" value="ECO:0007669"/>
    <property type="project" value="TreeGrafter"/>
</dbReference>
<feature type="compositionally biased region" description="Low complexity" evidence="1">
    <location>
        <begin position="400"/>
        <end position="417"/>
    </location>
</feature>
<evidence type="ECO:0000313" key="3">
    <source>
        <dbReference type="Proteomes" id="UP000694410"/>
    </source>
</evidence>
<dbReference type="PANTHER" id="PTHR33861">
    <property type="entry name" value="PROTEIN CBG18333"/>
    <property type="match status" value="1"/>
</dbReference>
<feature type="compositionally biased region" description="Polar residues" evidence="1">
    <location>
        <begin position="300"/>
        <end position="312"/>
    </location>
</feature>
<reference evidence="2" key="1">
    <citation type="submission" date="2025-08" db="UniProtKB">
        <authorList>
            <consortium name="Ensembl"/>
        </authorList>
    </citation>
    <scope>IDENTIFICATION</scope>
</reference>
<feature type="region of interest" description="Disordered" evidence="1">
    <location>
        <begin position="396"/>
        <end position="418"/>
    </location>
</feature>
<keyword evidence="3" id="KW-1185">Reference proteome</keyword>
<dbReference type="Proteomes" id="UP000694410">
    <property type="component" value="Unplaced"/>
</dbReference>
<accession>A0A8C0UIH4</accession>
<dbReference type="GO" id="GO:0007144">
    <property type="term" value="P:female meiosis I"/>
    <property type="evidence" value="ECO:0007669"/>
    <property type="project" value="TreeGrafter"/>
</dbReference>
<feature type="compositionally biased region" description="Polar residues" evidence="1">
    <location>
        <begin position="840"/>
        <end position="849"/>
    </location>
</feature>
<dbReference type="KEGG" id="ccae:111925561"/>
<feature type="region of interest" description="Disordered" evidence="1">
    <location>
        <begin position="161"/>
        <end position="185"/>
    </location>
</feature>
<organism evidence="2 3">
    <name type="scientific">Cyanistes caeruleus</name>
    <name type="common">Eurasian blue tit</name>
    <name type="synonym">Parus caeruleus</name>
    <dbReference type="NCBI Taxonomy" id="156563"/>
    <lineage>
        <taxon>Eukaryota</taxon>
        <taxon>Metazoa</taxon>
        <taxon>Chordata</taxon>
        <taxon>Craniata</taxon>
        <taxon>Vertebrata</taxon>
        <taxon>Euteleostomi</taxon>
        <taxon>Archelosauria</taxon>
        <taxon>Archosauria</taxon>
        <taxon>Dinosauria</taxon>
        <taxon>Saurischia</taxon>
        <taxon>Theropoda</taxon>
        <taxon>Coelurosauria</taxon>
        <taxon>Aves</taxon>
        <taxon>Neognathae</taxon>
        <taxon>Neoaves</taxon>
        <taxon>Telluraves</taxon>
        <taxon>Australaves</taxon>
        <taxon>Passeriformes</taxon>
        <taxon>Paridae</taxon>
        <taxon>Cyanistes</taxon>
    </lineage>
</organism>
<dbReference type="OrthoDB" id="5978002at2759"/>
<dbReference type="RefSeq" id="XP_023777820.1">
    <property type="nucleotide sequence ID" value="XM_023922052.1"/>
</dbReference>
<feature type="region of interest" description="Disordered" evidence="1">
    <location>
        <begin position="296"/>
        <end position="336"/>
    </location>
</feature>
<dbReference type="Ensembl" id="ENSCCET00000012559.1">
    <property type="protein sequence ID" value="ENSCCEP00000007862.1"/>
    <property type="gene ID" value="ENSCCEG00000008196.1"/>
</dbReference>
<protein>
    <submittedName>
        <fullName evidence="2">Meiosis-specific coiled-coil domain-containing protein MEIOC-like</fullName>
    </submittedName>
</protein>
<feature type="compositionally biased region" description="Basic and acidic residues" evidence="1">
    <location>
        <begin position="850"/>
        <end position="870"/>
    </location>
</feature>
<dbReference type="GO" id="GO:0005737">
    <property type="term" value="C:cytoplasm"/>
    <property type="evidence" value="ECO:0007669"/>
    <property type="project" value="TreeGrafter"/>
</dbReference>
<dbReference type="GO" id="GO:0048255">
    <property type="term" value="P:mRNA stabilization"/>
    <property type="evidence" value="ECO:0007669"/>
    <property type="project" value="TreeGrafter"/>
</dbReference>
<dbReference type="GeneID" id="111925561"/>
<dbReference type="GO" id="GO:0005634">
    <property type="term" value="C:nucleus"/>
    <property type="evidence" value="ECO:0007669"/>
    <property type="project" value="TreeGrafter"/>
</dbReference>
<reference evidence="2" key="2">
    <citation type="submission" date="2025-09" db="UniProtKB">
        <authorList>
            <consortium name="Ensembl"/>
        </authorList>
    </citation>
    <scope>IDENTIFICATION</scope>
</reference>
<sequence length="870" mass="96609">MDTQFFSPLLGAVPSPPTPPEPSQLCNDWPGCAEDFASQTAFQECPKKRAPINLNYSGNGPDMFGLVSSILEEPNKPEPATDWNSLSRLFPPLWAPDLGSNGEFPGLPAQHCVQNKDFPSLLGTSCHQEPLQEPPDVEMLHRGLGDLQLLESWLSPHAHPSTAPMNAYPENPSWQNSTTAPQEGFSFPSGSWNQHLCTYDHGRLNGGYEKCGSSFSPFSPQNRMKESPSVQKELWKSERARGKALKNYAQGQIKYSPDLSNQPGDNSWDKVSQDSQLFSKRCENFTAAHKLQSPVHPSLNFFNQPTKENNFSGGTGRKPQESHVQNGHRGFTLGDAFNNNNNECKVNMGPKESSHVAEYDLPVKNAVQNGSYSSYQGCVWLDGKKLAAASEIPCGKQMATSPQSSSGVSTMSGGSPTHQPFTQPSYYPQLLPALPPRKDGRLQTSKGVPSHLGVPHFVSESQKQVRSIGRSQQDAGMSKEGRRRKFPVRFSPDWFVQQKAAGGDPAEKYHRFPKRQSQESGNKDDRRGRTNWIPHLGSAASNHQPFDAFPKKHEQNGGSLSDFINPSLLPSFPFMSDFKQNPSFPPFNHQLLSSGNNFNFPPPPFPFSDLVDLFHCDDFNPLSPFFSDIFSGEIPAPCFAFPTPFNKYRAPRSRSGPANELHIRLEECYEQWRALEKERKKTEADLARHFPGQHISSSSTCLMSRLPANPSRVDRLIVDQSRERARVLVLIGRMERLCGAPVHRNISRTLELHLEAIQVTKARRKDEIENAANPQSHGVPRYNNEKDVLALAAALRALAGATRRARTALWCALQGTLPKSPPARPQNQQLLLQGTLQELCPSNTSTQEKSSVEHKSRGSEKAEEATKILE</sequence>
<feature type="region of interest" description="Disordered" evidence="1">
    <location>
        <begin position="1"/>
        <end position="23"/>
    </location>
</feature>
<gene>
    <name evidence="2" type="primary">LOC111925561</name>
</gene>
<feature type="region of interest" description="Disordered" evidence="1">
    <location>
        <begin position="839"/>
        <end position="870"/>
    </location>
</feature>
<evidence type="ECO:0000256" key="1">
    <source>
        <dbReference type="SAM" id="MobiDB-lite"/>
    </source>
</evidence>
<feature type="compositionally biased region" description="Polar residues" evidence="1">
    <location>
        <begin position="461"/>
        <end position="475"/>
    </location>
</feature>
<proteinExistence type="predicted"/>
<feature type="region of interest" description="Disordered" evidence="1">
    <location>
        <begin position="461"/>
        <end position="537"/>
    </location>
</feature>
<feature type="compositionally biased region" description="Polar residues" evidence="1">
    <location>
        <begin position="172"/>
        <end position="181"/>
    </location>
</feature>
<dbReference type="RefSeq" id="XP_023777819.1">
    <property type="nucleotide sequence ID" value="XM_023922051.1"/>
</dbReference>